<dbReference type="EMBL" id="LAZR01025689">
    <property type="protein sequence ID" value="KKL71104.1"/>
    <property type="molecule type" value="Genomic_DNA"/>
</dbReference>
<organism evidence="1">
    <name type="scientific">marine sediment metagenome</name>
    <dbReference type="NCBI Taxonomy" id="412755"/>
    <lineage>
        <taxon>unclassified sequences</taxon>
        <taxon>metagenomes</taxon>
        <taxon>ecological metagenomes</taxon>
    </lineage>
</organism>
<comment type="caution">
    <text evidence="1">The sequence shown here is derived from an EMBL/GenBank/DDBJ whole genome shotgun (WGS) entry which is preliminary data.</text>
</comment>
<dbReference type="AlphaFoldDB" id="A0A0F9EAX2"/>
<proteinExistence type="predicted"/>
<gene>
    <name evidence="1" type="ORF">LCGC14_2098240</name>
</gene>
<evidence type="ECO:0000313" key="1">
    <source>
        <dbReference type="EMBL" id="KKL71104.1"/>
    </source>
</evidence>
<accession>A0A0F9EAX2</accession>
<sequence length="223" mass="24746">MAKIRDPNIRTGAITAQDVIGMRVGGECESRWYSDEFQNTLADIYGTHGAMTLARLLNAETVPFMPDFDPQVGSTTEDLADLVHTALSPALLGDKVFRLCLADIAETQLAVFEASGFSNPAPRAMVDGLRAYAFNMITSEDLQVLIEAAYADENNRSDVSYIGKIALLPFPSKEHTDWTDLLDINTRKRSVSELQAILDRMKEYDQGKVDLKNEITARPMLQQ</sequence>
<protein>
    <submittedName>
        <fullName evidence="1">Uncharacterized protein</fullName>
    </submittedName>
</protein>
<name>A0A0F9EAX2_9ZZZZ</name>
<reference evidence="1" key="1">
    <citation type="journal article" date="2015" name="Nature">
        <title>Complex archaea that bridge the gap between prokaryotes and eukaryotes.</title>
        <authorList>
            <person name="Spang A."/>
            <person name="Saw J.H."/>
            <person name="Jorgensen S.L."/>
            <person name="Zaremba-Niedzwiedzka K."/>
            <person name="Martijn J."/>
            <person name="Lind A.E."/>
            <person name="van Eijk R."/>
            <person name="Schleper C."/>
            <person name="Guy L."/>
            <person name="Ettema T.J."/>
        </authorList>
    </citation>
    <scope>NUCLEOTIDE SEQUENCE</scope>
</reference>